<proteinExistence type="predicted"/>
<protein>
    <submittedName>
        <fullName evidence="1">Uncharacterized protein</fullName>
    </submittedName>
</protein>
<sequence>MSTDTLFIKRYDCIDRKRFNVLQYQRGHIEFWPRNSWVIWKVCAIANHNMAIRNTKNLTASPKLSASFGSFVSMVTLRKTQKIHSRVCFLSKLCNHRTKKHAFVIWASVQEAAHSVDVDVTVNQEVLDMGRVVETNGRNVYPTLLATLSKILNILKKTKQKGKKTCVARFTLDYFLMSSDNEAHVGAWAVMIDFLQEVAIISLSSRSDI</sequence>
<evidence type="ECO:0000313" key="1">
    <source>
        <dbReference type="EMBL" id="CAG2053588.1"/>
    </source>
</evidence>
<reference evidence="1" key="1">
    <citation type="submission" date="2021-03" db="EMBL/GenBank/DDBJ databases">
        <authorList>
            <person name="Tran Van P."/>
        </authorList>
    </citation>
    <scope>NUCLEOTIDE SEQUENCE</scope>
</reference>
<dbReference type="EMBL" id="CAJPIN010000501">
    <property type="protein sequence ID" value="CAG2053588.1"/>
    <property type="molecule type" value="Genomic_DNA"/>
</dbReference>
<evidence type="ECO:0000313" key="2">
    <source>
        <dbReference type="Proteomes" id="UP001153148"/>
    </source>
</evidence>
<keyword evidence="2" id="KW-1185">Reference proteome</keyword>
<comment type="caution">
    <text evidence="1">The sequence shown here is derived from an EMBL/GenBank/DDBJ whole genome shotgun (WGS) entry which is preliminary data.</text>
</comment>
<accession>A0ABN7NCM4</accession>
<dbReference type="Proteomes" id="UP001153148">
    <property type="component" value="Unassembled WGS sequence"/>
</dbReference>
<organism evidence="1 2">
    <name type="scientific">Timema podura</name>
    <name type="common">Walking stick</name>
    <dbReference type="NCBI Taxonomy" id="61482"/>
    <lineage>
        <taxon>Eukaryota</taxon>
        <taxon>Metazoa</taxon>
        <taxon>Ecdysozoa</taxon>
        <taxon>Arthropoda</taxon>
        <taxon>Hexapoda</taxon>
        <taxon>Insecta</taxon>
        <taxon>Pterygota</taxon>
        <taxon>Neoptera</taxon>
        <taxon>Polyneoptera</taxon>
        <taxon>Phasmatodea</taxon>
        <taxon>Timematodea</taxon>
        <taxon>Timematoidea</taxon>
        <taxon>Timematidae</taxon>
        <taxon>Timema</taxon>
    </lineage>
</organism>
<gene>
    <name evidence="1" type="ORF">TPAB3V08_LOCUS639</name>
</gene>
<name>A0ABN7NCM4_TIMPD</name>